<dbReference type="SFLD" id="SFLDG01129">
    <property type="entry name" value="C1.5:_HAD__Beta-PGM__Phosphata"/>
    <property type="match status" value="1"/>
</dbReference>
<dbReference type="Proteomes" id="UP000488299">
    <property type="component" value="Unassembled WGS sequence"/>
</dbReference>
<keyword evidence="2" id="KW-1185">Reference proteome</keyword>
<dbReference type="InterPro" id="IPR036412">
    <property type="entry name" value="HAD-like_sf"/>
</dbReference>
<evidence type="ECO:0000313" key="2">
    <source>
        <dbReference type="Proteomes" id="UP000488299"/>
    </source>
</evidence>
<dbReference type="GO" id="GO:0006281">
    <property type="term" value="P:DNA repair"/>
    <property type="evidence" value="ECO:0007669"/>
    <property type="project" value="TreeGrafter"/>
</dbReference>
<dbReference type="Pfam" id="PF00702">
    <property type="entry name" value="Hydrolase"/>
    <property type="match status" value="1"/>
</dbReference>
<evidence type="ECO:0000313" key="1">
    <source>
        <dbReference type="EMBL" id="KAB7730193.1"/>
    </source>
</evidence>
<dbReference type="GO" id="GO:0005829">
    <property type="term" value="C:cytosol"/>
    <property type="evidence" value="ECO:0007669"/>
    <property type="project" value="TreeGrafter"/>
</dbReference>
<dbReference type="RefSeq" id="WP_152124796.1">
    <property type="nucleotide sequence ID" value="NZ_WELI01000005.1"/>
</dbReference>
<dbReference type="SFLD" id="SFLDS00003">
    <property type="entry name" value="Haloacid_Dehalogenase"/>
    <property type="match status" value="1"/>
</dbReference>
<sequence length="245" mass="27528">MKLPSTKPPVQLVIFDMAGTTVADEHEVEACFAQAAADTGLTVSAERILAMQGMGKRQVFDLLWREQLAHPTADTTRYVERSYGRFTEVLEDHYRNNPVHPTDGCLETFAFLHLLKIPIALTTGFYRSVTNIILGQLGWLDDLNERFEGTDESVIQLSITSDEVEEGRPRPFMIQKAMQHFGVTDTQAVINIGDTPSDLLSGQAAGIWYNLGLTNGTHTRQQLEPYPHYYLLNSLTELPEFIRSI</sequence>
<dbReference type="Gene3D" id="3.40.50.1000">
    <property type="entry name" value="HAD superfamily/HAD-like"/>
    <property type="match status" value="1"/>
</dbReference>
<name>A0A7J5TYJ0_9BACT</name>
<dbReference type="SUPFAM" id="SSF56784">
    <property type="entry name" value="HAD-like"/>
    <property type="match status" value="1"/>
</dbReference>
<accession>A0A7J5TYJ0</accession>
<reference evidence="1 2" key="1">
    <citation type="submission" date="2019-10" db="EMBL/GenBank/DDBJ databases">
        <title>Rudanella paleaurantiibacter sp. nov., isolated from sludge.</title>
        <authorList>
            <person name="Xu S.Q."/>
        </authorList>
    </citation>
    <scope>NUCLEOTIDE SEQUENCE [LARGE SCALE GENOMIC DNA]</scope>
    <source>
        <strain evidence="1 2">HX-22-17</strain>
    </source>
</reference>
<dbReference type="InterPro" id="IPR023214">
    <property type="entry name" value="HAD_sf"/>
</dbReference>
<dbReference type="InterPro" id="IPR050155">
    <property type="entry name" value="HAD-like_hydrolase_sf"/>
</dbReference>
<gene>
    <name evidence="1" type="ORF">F5984_13530</name>
</gene>
<dbReference type="PANTHER" id="PTHR43434">
    <property type="entry name" value="PHOSPHOGLYCOLATE PHOSPHATASE"/>
    <property type="match status" value="1"/>
</dbReference>
<comment type="caution">
    <text evidence="1">The sequence shown here is derived from an EMBL/GenBank/DDBJ whole genome shotgun (WGS) entry which is preliminary data.</text>
</comment>
<organism evidence="1 2">
    <name type="scientific">Rudanella paleaurantiibacter</name>
    <dbReference type="NCBI Taxonomy" id="2614655"/>
    <lineage>
        <taxon>Bacteria</taxon>
        <taxon>Pseudomonadati</taxon>
        <taxon>Bacteroidota</taxon>
        <taxon>Cytophagia</taxon>
        <taxon>Cytophagales</taxon>
        <taxon>Cytophagaceae</taxon>
        <taxon>Rudanella</taxon>
    </lineage>
</organism>
<dbReference type="PANTHER" id="PTHR43434:SF19">
    <property type="entry name" value="PHOSPHONOACETALDEHYDE HYDROLASE"/>
    <property type="match status" value="1"/>
</dbReference>
<dbReference type="AlphaFoldDB" id="A0A7J5TYJ0"/>
<proteinExistence type="predicted"/>
<keyword evidence="1" id="KW-0378">Hydrolase</keyword>
<dbReference type="GO" id="GO:0008967">
    <property type="term" value="F:phosphoglycolate phosphatase activity"/>
    <property type="evidence" value="ECO:0007669"/>
    <property type="project" value="TreeGrafter"/>
</dbReference>
<protein>
    <submittedName>
        <fullName evidence="1">HAD hydrolase-like protein</fullName>
    </submittedName>
</protein>
<dbReference type="EMBL" id="WELI01000005">
    <property type="protein sequence ID" value="KAB7730193.1"/>
    <property type="molecule type" value="Genomic_DNA"/>
</dbReference>